<evidence type="ECO:0000313" key="1">
    <source>
        <dbReference type="EMBL" id="TCL09159.1"/>
    </source>
</evidence>
<dbReference type="AlphaFoldDB" id="A0A4R1NMZ6"/>
<dbReference type="Proteomes" id="UP000295673">
    <property type="component" value="Unassembled WGS sequence"/>
</dbReference>
<reference evidence="1 2" key="1">
    <citation type="submission" date="2019-03" db="EMBL/GenBank/DDBJ databases">
        <title>Genomic Encyclopedia of Archaeal and Bacterial Type Strains, Phase II (KMG-II): from individual species to whole genera.</title>
        <authorList>
            <person name="Goeker M."/>
        </authorList>
    </citation>
    <scope>NUCLEOTIDE SEQUENCE [LARGE SCALE GENOMIC DNA]</scope>
    <source>
        <strain evidence="1 2">DSM 26433</strain>
    </source>
</reference>
<name>A0A4R1NMZ6_9RHOB</name>
<dbReference type="EMBL" id="SMGR01000001">
    <property type="protein sequence ID" value="TCL09159.1"/>
    <property type="molecule type" value="Genomic_DNA"/>
</dbReference>
<accession>A0A4R1NMZ6</accession>
<organism evidence="1 2">
    <name type="scientific">Shimia isoporae</name>
    <dbReference type="NCBI Taxonomy" id="647720"/>
    <lineage>
        <taxon>Bacteria</taxon>
        <taxon>Pseudomonadati</taxon>
        <taxon>Pseudomonadota</taxon>
        <taxon>Alphaproteobacteria</taxon>
        <taxon>Rhodobacterales</taxon>
        <taxon>Roseobacteraceae</taxon>
    </lineage>
</organism>
<evidence type="ECO:0000313" key="2">
    <source>
        <dbReference type="Proteomes" id="UP000295673"/>
    </source>
</evidence>
<comment type="caution">
    <text evidence="1">The sequence shown here is derived from an EMBL/GenBank/DDBJ whole genome shotgun (WGS) entry which is preliminary data.</text>
</comment>
<protein>
    <submittedName>
        <fullName evidence="1">Uncharacterized protein</fullName>
    </submittedName>
</protein>
<sequence length="63" mass="7125">METQVNGPDKNYIAISEEDLGRVVKHLGRAAVRDNDRDLFLLYGSLYGRLEKMREQSAIIGMA</sequence>
<dbReference type="RefSeq" id="WP_132859221.1">
    <property type="nucleotide sequence ID" value="NZ_SMGR01000001.1"/>
</dbReference>
<gene>
    <name evidence="1" type="ORF">BXY66_1204</name>
</gene>
<keyword evidence="2" id="KW-1185">Reference proteome</keyword>
<proteinExistence type="predicted"/>